<protein>
    <submittedName>
        <fullName evidence="2">Uncharacterized protein</fullName>
    </submittedName>
</protein>
<gene>
    <name evidence="2" type="ORF">XFLAVUS301_02850</name>
</gene>
<keyword evidence="1" id="KW-0175">Coiled coil</keyword>
<feature type="coiled-coil region" evidence="1">
    <location>
        <begin position="36"/>
        <end position="63"/>
    </location>
</feature>
<dbReference type="EMBL" id="BSDO01000001">
    <property type="protein sequence ID" value="GLI20611.1"/>
    <property type="molecule type" value="Genomic_DNA"/>
</dbReference>
<proteinExistence type="predicted"/>
<evidence type="ECO:0000313" key="3">
    <source>
        <dbReference type="Proteomes" id="UP001144397"/>
    </source>
</evidence>
<dbReference type="Proteomes" id="UP001144397">
    <property type="component" value="Unassembled WGS sequence"/>
</dbReference>
<organism evidence="2 3">
    <name type="scientific">Xanthobacter flavus</name>
    <dbReference type="NCBI Taxonomy" id="281"/>
    <lineage>
        <taxon>Bacteria</taxon>
        <taxon>Pseudomonadati</taxon>
        <taxon>Pseudomonadota</taxon>
        <taxon>Alphaproteobacteria</taxon>
        <taxon>Hyphomicrobiales</taxon>
        <taxon>Xanthobacteraceae</taxon>
        <taxon>Xanthobacter</taxon>
    </lineage>
</organism>
<dbReference type="AlphaFoldDB" id="A0A9W6FHZ1"/>
<evidence type="ECO:0000256" key="1">
    <source>
        <dbReference type="SAM" id="Coils"/>
    </source>
</evidence>
<sequence>MQPAVPGASAAPFPFLQFPFRRFGLGAMPELNTTMAQQAEADLASLLDRLKAAQRELVLTAAKGSTLPSDGMLRKISELEGAIAATEALMQEEGVRR</sequence>
<name>A0A9W6FHZ1_XANFL</name>
<comment type="caution">
    <text evidence="2">The sequence shown here is derived from an EMBL/GenBank/DDBJ whole genome shotgun (WGS) entry which is preliminary data.</text>
</comment>
<dbReference type="RefSeq" id="WP_393983255.1">
    <property type="nucleotide sequence ID" value="NZ_JBAFUM010000003.1"/>
</dbReference>
<reference evidence="2" key="1">
    <citation type="submission" date="2022-12" db="EMBL/GenBank/DDBJ databases">
        <title>Reference genome sequencing for broad-spectrum identification of bacterial and archaeal isolates by mass spectrometry.</title>
        <authorList>
            <person name="Sekiguchi Y."/>
            <person name="Tourlousse D.M."/>
        </authorList>
    </citation>
    <scope>NUCLEOTIDE SEQUENCE</scope>
    <source>
        <strain evidence="2">301</strain>
    </source>
</reference>
<evidence type="ECO:0000313" key="2">
    <source>
        <dbReference type="EMBL" id="GLI20611.1"/>
    </source>
</evidence>
<accession>A0A9W6FHZ1</accession>